<dbReference type="Proteomes" id="UP000584374">
    <property type="component" value="Unassembled WGS sequence"/>
</dbReference>
<name>A0A840Q1E0_9PSEU</name>
<comment type="caution">
    <text evidence="1">The sequence shown here is derived from an EMBL/GenBank/DDBJ whole genome shotgun (WGS) entry which is preliminary data.</text>
</comment>
<reference evidence="1 2" key="1">
    <citation type="submission" date="2020-08" db="EMBL/GenBank/DDBJ databases">
        <title>Sequencing the genomes of 1000 actinobacteria strains.</title>
        <authorList>
            <person name="Klenk H.-P."/>
        </authorList>
    </citation>
    <scope>NUCLEOTIDE SEQUENCE [LARGE SCALE GENOMIC DNA]</scope>
    <source>
        <strain evidence="1 2">DSM 45584</strain>
    </source>
</reference>
<evidence type="ECO:0000313" key="2">
    <source>
        <dbReference type="Proteomes" id="UP000584374"/>
    </source>
</evidence>
<keyword evidence="2" id="KW-1185">Reference proteome</keyword>
<protein>
    <submittedName>
        <fullName evidence="1">DnaJ-class molecular chaperone</fullName>
    </submittedName>
</protein>
<gene>
    <name evidence="1" type="ORF">BJ970_003866</name>
</gene>
<dbReference type="AlphaFoldDB" id="A0A840Q1E0"/>
<sequence length="72" mass="7879">MADQDDGDDNWVEKNGPNSLCFTCAGLRKISEARLYVVQATEDLQTGMTMAEWRTCPQCGGKGYLPGLQPPV</sequence>
<dbReference type="RefSeq" id="WP_184727492.1">
    <property type="nucleotide sequence ID" value="NZ_JACHIW010000001.1"/>
</dbReference>
<organism evidence="1 2">
    <name type="scientific">Saccharopolyspora phatthalungensis</name>
    <dbReference type="NCBI Taxonomy" id="664693"/>
    <lineage>
        <taxon>Bacteria</taxon>
        <taxon>Bacillati</taxon>
        <taxon>Actinomycetota</taxon>
        <taxon>Actinomycetes</taxon>
        <taxon>Pseudonocardiales</taxon>
        <taxon>Pseudonocardiaceae</taxon>
        <taxon>Saccharopolyspora</taxon>
    </lineage>
</organism>
<dbReference type="EMBL" id="JACHIW010000001">
    <property type="protein sequence ID" value="MBB5156332.1"/>
    <property type="molecule type" value="Genomic_DNA"/>
</dbReference>
<accession>A0A840Q1E0</accession>
<proteinExistence type="predicted"/>
<evidence type="ECO:0000313" key="1">
    <source>
        <dbReference type="EMBL" id="MBB5156332.1"/>
    </source>
</evidence>